<feature type="coiled-coil region" evidence="1">
    <location>
        <begin position="400"/>
        <end position="455"/>
    </location>
</feature>
<sequence length="1790" mass="189858">MAAARDDAEMERRAQEMAEKALAGLGEAARAAKLKSVRQSILHRLRFQEPPAGIGRPGRPAFVSEARGTELRGLASEVAQCQSVAAAWHLGTMFSCGCLIGLGSLPDSRCTLMQPEPGESKRYRGSLMPSGLVCITVCAWSEDGVELFGDERWYLDAGLLLAQRAQVAAAHAEQKILVGPPADEIRRICPGGGRVLGAGAVLRLGGSHHGGYGEADIAYTYRQLSRALHPDKNPTVPEAPDAFRRLREAAPGFVVCTGCRYRWNFRKNAKCWQCGIGLELAPSKPSPRGGVWADGGGGGSQLAHRGGGGGGPPKDGANGGKGGKGRGAASRGGGGGGAGDRGGGGFPKAPWSALPESELDTLLACGDPAIAARLQEAVRDARGYVAPAVAPAPKPLEQRLQSATAKRINLQRQLDEAADALVAAEDHLAECRGWRDEAAVNLTEAKEEENALLRQRAQAAGVVGAQPDGARQLTFNFDAESFDNSAELEEEAQATLRRLCDEGLQIMQGAQATFERNCQEHQQRIKRQIEEEAAKKRKRTEAAAAPSGGLHAYLAANEEADAWEGLPFRVPLLRQDRRLDDARHDTKFEAKPLQLAKLIRPAGAKRASFVTLNGSTWSETQVELERIQEFFEAAELHLIDQFGISEGERAAWPAPVTRRATPPESGMRDSWPISSLELVDLTPYMAAELDGEADFLHAAAAEPAPGTGGFSPPKSQSQGRGEFGKLHDAEVMGRYGVTFDQAQAERLLARRADVAALQAQADSQSSRQVCGARSPPWLVSPPVTRAYLVHVPRAACEGQATWVPLLLCLPGSGASAQGHCGPLLERGFAALALEGFAPPGEEGWPWPRAHQSLHGGACCGAARELNLDATGWLLAPLVVCGSGNGGIYASSLAGPLAAHRGAPAALPRNAGHAYEFASRPEPPPRPVMLCWDAADPSVRFGGCCAASAAAGQGCRCGIASPGCVGVAEIFVEWRRRNGRRGERAGHALDWGGLRRGLPQRRRVQLQRYAVRVPRRQPLHGKTADRPLQFSSSARPEAADAESRGDEKPSEGSDVEARSTARSCELRASSLESGSLGEPAMDFGIDRVQVHCTNIAVSKSSCNRVELVALELELPQTLLFVHQVTLSFSIAALLPHIEAIGVDAARPVGNVAEQAAVRGRSGSGEAAPQEQLRPLVLVPRAGGSSGTALAAGVYGVCRGPLRLTLRCTATADPGELVQAALAELPSPPGEPGPAPPALERANTSVFSFLLRHTLSVVRVDALSLVRASITAAHLIPLLNAAQHLRAGGAAHQAEASEADLLAGLALMRCRKFVQCRELWQRRAHFLLETAGIGLAEEPPAEGAPDGGSCFLGAAGGAASLGCGLSISPFAHRISASRDLGVQKAIFLQVLIADCMIEHSGGPLRDQNLSAVLTALHLATQLHLVDLQASPRPRMHALGAPHDAQTVLSSLQPHVVHVLCAVVSETLKTEMVTQWCQVAASALRCLDFVVHTSISCAFEPLVIDTIVQCFNSCDTRTTTPTVDLEGARGEPDLPLDASQAPAQAGFPGVAWREDGKEDLRAALHHLVETCHDVLPSVSIGVLLQAARRLIERILGSQSQRNWPSLHIHLLRLLMRIVVIASGDVAPSLISGLGAHIPFGTSEGTLPFLDYLLWLLSAAPAEERVGCVPYSPSGATMHEASGGLGMPYVGQRCWGILRTHLAPFMPRRDLQLFIRWLACSLSDSRSSYPAAQSLLLAIVADLARAGLRSKAQGAPECEASAPRWLGPDPFDDPPALRVHRAATTVCGADLQPL</sequence>
<accession>A0ABN9QR23</accession>
<name>A0ABN9QR23_9DINO</name>
<comment type="caution">
    <text evidence="3">The sequence shown here is derived from an EMBL/GenBank/DDBJ whole genome shotgun (WGS) entry which is preliminary data.</text>
</comment>
<dbReference type="InterPro" id="IPR036869">
    <property type="entry name" value="J_dom_sf"/>
</dbReference>
<evidence type="ECO:0008006" key="5">
    <source>
        <dbReference type="Google" id="ProtNLM"/>
    </source>
</evidence>
<keyword evidence="4" id="KW-1185">Reference proteome</keyword>
<dbReference type="Gene3D" id="1.10.287.110">
    <property type="entry name" value="DnaJ domain"/>
    <property type="match status" value="1"/>
</dbReference>
<dbReference type="EMBL" id="CAUYUJ010004224">
    <property type="protein sequence ID" value="CAK0808660.1"/>
    <property type="molecule type" value="Genomic_DNA"/>
</dbReference>
<keyword evidence="1" id="KW-0175">Coiled coil</keyword>
<proteinExistence type="predicted"/>
<protein>
    <recommendedName>
        <fullName evidence="5">J domain-containing protein</fullName>
    </recommendedName>
</protein>
<feature type="region of interest" description="Disordered" evidence="2">
    <location>
        <begin position="284"/>
        <end position="353"/>
    </location>
</feature>
<dbReference type="InterPro" id="IPR001623">
    <property type="entry name" value="DnaJ_domain"/>
</dbReference>
<reference evidence="3" key="1">
    <citation type="submission" date="2023-10" db="EMBL/GenBank/DDBJ databases">
        <authorList>
            <person name="Chen Y."/>
            <person name="Shah S."/>
            <person name="Dougan E. K."/>
            <person name="Thang M."/>
            <person name="Chan C."/>
        </authorList>
    </citation>
    <scope>NUCLEOTIDE SEQUENCE [LARGE SCALE GENOMIC DNA]</scope>
</reference>
<organism evidence="3 4">
    <name type="scientific">Prorocentrum cordatum</name>
    <dbReference type="NCBI Taxonomy" id="2364126"/>
    <lineage>
        <taxon>Eukaryota</taxon>
        <taxon>Sar</taxon>
        <taxon>Alveolata</taxon>
        <taxon>Dinophyceae</taxon>
        <taxon>Prorocentrales</taxon>
        <taxon>Prorocentraceae</taxon>
        <taxon>Prorocentrum</taxon>
    </lineage>
</organism>
<evidence type="ECO:0000313" key="4">
    <source>
        <dbReference type="Proteomes" id="UP001189429"/>
    </source>
</evidence>
<evidence type="ECO:0000256" key="2">
    <source>
        <dbReference type="SAM" id="MobiDB-lite"/>
    </source>
</evidence>
<feature type="region of interest" description="Disordered" evidence="2">
    <location>
        <begin position="1009"/>
        <end position="1061"/>
    </location>
</feature>
<feature type="compositionally biased region" description="Basic and acidic residues" evidence="2">
    <location>
        <begin position="1036"/>
        <end position="1058"/>
    </location>
</feature>
<dbReference type="Proteomes" id="UP001189429">
    <property type="component" value="Unassembled WGS sequence"/>
</dbReference>
<feature type="non-terminal residue" evidence="3">
    <location>
        <position position="1790"/>
    </location>
</feature>
<dbReference type="SUPFAM" id="SSF46565">
    <property type="entry name" value="Chaperone J-domain"/>
    <property type="match status" value="1"/>
</dbReference>
<feature type="compositionally biased region" description="Gly residues" evidence="2">
    <location>
        <begin position="292"/>
        <end position="346"/>
    </location>
</feature>
<gene>
    <name evidence="3" type="ORF">PCOR1329_LOCUS14187</name>
</gene>
<evidence type="ECO:0000256" key="1">
    <source>
        <dbReference type="SAM" id="Coils"/>
    </source>
</evidence>
<evidence type="ECO:0000313" key="3">
    <source>
        <dbReference type="EMBL" id="CAK0808660.1"/>
    </source>
</evidence>
<feature type="coiled-coil region" evidence="1">
    <location>
        <begin position="511"/>
        <end position="538"/>
    </location>
</feature>
<dbReference type="CDD" id="cd06257">
    <property type="entry name" value="DnaJ"/>
    <property type="match status" value="1"/>
</dbReference>